<reference evidence="17 27" key="8">
    <citation type="submission" date="2019-12" db="EMBL/GenBank/DDBJ databases">
        <title>Draft Genome Sequences of L. lactis strains MS22333, MS22334, MS22336, and MS22337, Isolated from Spontaneous Fermented Camel Milk in Ethiopia.</title>
        <authorList>
            <person name="Bragason E."/>
            <person name="Hansen E.B."/>
            <person name="Guya M.E."/>
            <person name="Berhe T."/>
        </authorList>
    </citation>
    <scope>NUCLEOTIDE SEQUENCE [LARGE SCALE GENOMIC DNA]</scope>
    <source>
        <strain evidence="17 27">MS22336</strain>
    </source>
</reference>
<dbReference type="EMBL" id="JARQDL010000010">
    <property type="protein sequence ID" value="MDT2946545.1"/>
    <property type="molecule type" value="Genomic_DNA"/>
</dbReference>
<reference evidence="9" key="9">
    <citation type="submission" date="2022-10" db="EMBL/GenBank/DDBJ databases">
        <authorList>
            <person name="Turner M.S."/>
            <person name="Huang W."/>
        </authorList>
    </citation>
    <scope>NUCLEOTIDE SEQUENCE</scope>
    <source>
        <strain evidence="11">3</strain>
        <strain evidence="9">54</strain>
        <strain evidence="10">581</strain>
        <strain evidence="12">593</strain>
    </source>
</reference>
<evidence type="ECO:0000313" key="25">
    <source>
        <dbReference type="Proteomes" id="UP000285859"/>
    </source>
</evidence>
<evidence type="ECO:0000313" key="19">
    <source>
        <dbReference type="EMBL" id="PFG88533.1"/>
    </source>
</evidence>
<dbReference type="AlphaFoldDB" id="A0A089XMB6"/>
<dbReference type="Pfam" id="PF01632">
    <property type="entry name" value="Ribosomal_L35p"/>
    <property type="match status" value="1"/>
</dbReference>
<reference evidence="21" key="5">
    <citation type="submission" date="2018-05" db="EMBL/GenBank/DDBJ databases">
        <authorList>
            <person name="Lanie J.A."/>
            <person name="Ng W.-L."/>
            <person name="Kazmierczak K.M."/>
            <person name="Andrzejewski T.M."/>
            <person name="Davidsen T.M."/>
            <person name="Wayne K.J."/>
            <person name="Tettelin H."/>
            <person name="Glass J.I."/>
            <person name="Rusch D."/>
            <person name="Podicherti R."/>
            <person name="Tsui H.-C.T."/>
            <person name="Winkler M.E."/>
        </authorList>
    </citation>
    <scope>NUCLEOTIDE SEQUENCE</scope>
    <source>
        <strain evidence="21">Lactococcus lactis</strain>
    </source>
</reference>
<dbReference type="Proteomes" id="UP001152820">
    <property type="component" value="Unassembled WGS sequence"/>
</dbReference>
<dbReference type="Proteomes" id="UP001152614">
    <property type="component" value="Unassembled WGS sequence"/>
</dbReference>
<reference evidence="19" key="3">
    <citation type="journal article" date="2018" name="Food Control">
        <title>Characterization of Lactococcus lactis isolates from herbs, fruits and vegetables for use as biopreservatives against Listeria monocytogenes in cheese.</title>
        <authorList>
            <person name="Ho V."/>
            <person name="Lo R."/>
            <person name="Bansal N."/>
            <person name="Turner M.S."/>
        </authorList>
    </citation>
    <scope>NUCLEOTIDE SEQUENCE</scope>
    <source>
        <strain evidence="19">537</strain>
    </source>
</reference>
<reference evidence="8" key="13">
    <citation type="submission" date="2023-08" db="EMBL/GenBank/DDBJ databases">
        <title>Genomic analyses of the natural microbiome of Caenorhabditis elegans.</title>
        <authorList>
            <person name="Samuel B."/>
        </authorList>
    </citation>
    <scope>NUCLEOTIDE SEQUENCE</scope>
    <source>
        <strain evidence="8">BIGb0220</strain>
    </source>
</reference>
<feature type="compositionally biased region" description="Basic residues" evidence="7">
    <location>
        <begin position="1"/>
        <end position="16"/>
    </location>
</feature>
<dbReference type="PANTHER" id="PTHR33343">
    <property type="entry name" value="54S RIBOSOMAL PROTEIN BL35M"/>
    <property type="match status" value="1"/>
</dbReference>
<dbReference type="OMA" id="PKIKTHR"/>
<reference evidence="24" key="4">
    <citation type="submission" date="2018-05" db="EMBL/GenBank/DDBJ databases">
        <authorList>
            <person name="Duru I."/>
        </authorList>
    </citation>
    <scope>NUCLEOTIDE SEQUENCE [LARGE SCALE GENOMIC DNA]</scope>
</reference>
<dbReference type="InterPro" id="IPR037229">
    <property type="entry name" value="Ribosomal_bL35_sf"/>
</dbReference>
<dbReference type="Proteomes" id="UP001186159">
    <property type="component" value="Unassembled WGS sequence"/>
</dbReference>
<evidence type="ECO:0000313" key="23">
    <source>
        <dbReference type="Proteomes" id="UP000215635"/>
    </source>
</evidence>
<evidence type="ECO:0000313" key="16">
    <source>
        <dbReference type="EMBL" id="MDV2632837.1"/>
    </source>
</evidence>
<dbReference type="PROSITE" id="PS00936">
    <property type="entry name" value="RIBOSOMAL_L35"/>
    <property type="match status" value="1"/>
</dbReference>
<feature type="region of interest" description="Disordered" evidence="7">
    <location>
        <begin position="1"/>
        <end position="20"/>
    </location>
</feature>
<dbReference type="PANTHER" id="PTHR33343:SF1">
    <property type="entry name" value="LARGE RIBOSOMAL SUBUNIT PROTEIN BL35M"/>
    <property type="match status" value="1"/>
</dbReference>
<dbReference type="Proteomes" id="UP001152598">
    <property type="component" value="Unassembled WGS sequence"/>
</dbReference>
<evidence type="ECO:0000313" key="24">
    <source>
        <dbReference type="Proteomes" id="UP000279235"/>
    </source>
</evidence>
<dbReference type="GO" id="GO:0022625">
    <property type="term" value="C:cytosolic large ribosomal subunit"/>
    <property type="evidence" value="ECO:0007669"/>
    <property type="project" value="TreeGrafter"/>
</dbReference>
<dbReference type="InterPro" id="IPR001706">
    <property type="entry name" value="Ribosomal_bL35"/>
</dbReference>
<dbReference type="Proteomes" id="UP001152656">
    <property type="component" value="Unassembled WGS sequence"/>
</dbReference>
<dbReference type="Proteomes" id="UP000317167">
    <property type="component" value="Unassembled WGS sequence"/>
</dbReference>
<dbReference type="Proteomes" id="UP000285859">
    <property type="component" value="Unassembled WGS sequence"/>
</dbReference>
<proteinExistence type="inferred from homology"/>
<evidence type="ECO:0000313" key="28">
    <source>
        <dbReference type="Proteomes" id="UP001186159"/>
    </source>
</evidence>
<dbReference type="EMBL" id="NCWV01000008">
    <property type="protein sequence ID" value="PAK88867.1"/>
    <property type="molecule type" value="Genomic_DNA"/>
</dbReference>
<name>A0A089XMB6_9LACT</name>
<dbReference type="EMBL" id="OGTW02000099">
    <property type="protein sequence ID" value="SPS12499.1"/>
    <property type="molecule type" value="Genomic_DNA"/>
</dbReference>
<dbReference type="EMBL" id="MTJS01000002">
    <property type="protein sequence ID" value="PFG88533.1"/>
    <property type="molecule type" value="Genomic_DNA"/>
</dbReference>
<evidence type="ECO:0000256" key="6">
    <source>
        <dbReference type="RuleBase" id="RU000568"/>
    </source>
</evidence>
<dbReference type="KEGG" id="llj:LG36_1799"/>
<evidence type="ECO:0000256" key="2">
    <source>
        <dbReference type="ARBA" id="ARBA00022980"/>
    </source>
</evidence>
<dbReference type="Proteomes" id="UP000215635">
    <property type="component" value="Unassembled WGS sequence"/>
</dbReference>
<dbReference type="EMBL" id="JAOWLY010000002">
    <property type="protein sequence ID" value="MDG4983058.1"/>
    <property type="molecule type" value="Genomic_DNA"/>
</dbReference>
<reference evidence="18 23" key="2">
    <citation type="submission" date="2017-04" db="EMBL/GenBank/DDBJ databases">
        <title>Kefir bacterial isolates.</title>
        <authorList>
            <person name="Kim Y."/>
            <person name="Blasche S."/>
            <person name="Patil K.R."/>
        </authorList>
    </citation>
    <scope>NUCLEOTIDE SEQUENCE [LARGE SCALE GENOMIC DNA]</scope>
    <source>
        <strain evidence="18 23">OG2</strain>
    </source>
</reference>
<accession>A0A089XMB6</accession>
<dbReference type="EMBL" id="JAOQNN010000001">
    <property type="protein sequence ID" value="MCW2280517.1"/>
    <property type="molecule type" value="Genomic_DNA"/>
</dbReference>
<dbReference type="EMBL" id="JAUCAE010000058">
    <property type="protein sequence ID" value="MDM7548000.1"/>
    <property type="molecule type" value="Genomic_DNA"/>
</dbReference>
<dbReference type="SMR" id="A0A089XMB6"/>
<dbReference type="Proteomes" id="UP000477402">
    <property type="component" value="Unassembled WGS sequence"/>
</dbReference>
<evidence type="ECO:0000313" key="9">
    <source>
        <dbReference type="EMBL" id="MDG4976201.1"/>
    </source>
</evidence>
<dbReference type="RefSeq" id="WP_003132353.1">
    <property type="nucleotide sequence ID" value="NZ_AP025700.1"/>
</dbReference>
<evidence type="ECO:0000256" key="3">
    <source>
        <dbReference type="ARBA" id="ARBA00023274"/>
    </source>
</evidence>
<organism evidence="20 25">
    <name type="scientific">Lactococcus lactis</name>
    <dbReference type="NCBI Taxonomy" id="1358"/>
    <lineage>
        <taxon>Bacteria</taxon>
        <taxon>Bacillati</taxon>
        <taxon>Bacillota</taxon>
        <taxon>Bacilli</taxon>
        <taxon>Lactobacillales</taxon>
        <taxon>Streptococcaceae</taxon>
        <taxon>Lactococcus</taxon>
    </lineage>
</organism>
<reference evidence="22 26" key="7">
    <citation type="submission" date="2019-07" db="EMBL/GenBank/DDBJ databases">
        <title>Draft genome of 7 Lactococcus lactis strains isolated from an artisanal cheese production.</title>
        <authorList>
            <person name="Biolcati F."/>
            <person name="Bottero M.T."/>
            <person name="Dalmasso A."/>
            <person name="Mcauliffe O."/>
        </authorList>
    </citation>
    <scope>NUCLEOTIDE SEQUENCE [LARGE SCALE GENOMIC DNA]</scope>
    <source>
        <strain evidence="22 26">MRS45.2</strain>
    </source>
</reference>
<dbReference type="Proteomes" id="UP001186047">
    <property type="component" value="Unassembled WGS sequence"/>
</dbReference>
<dbReference type="EMBL" id="JAOWLV010000003">
    <property type="protein sequence ID" value="MDG4976201.1"/>
    <property type="molecule type" value="Genomic_DNA"/>
</dbReference>
<comment type="similarity">
    <text evidence="1 5 6">Belongs to the bacterial ribosomal protein bL35 family.</text>
</comment>
<reference evidence="20 25" key="6">
    <citation type="submission" date="2019-01" db="EMBL/GenBank/DDBJ databases">
        <title>Whole genome sequence of Lactococcus lactis isolated from cow milk.</title>
        <authorList>
            <person name="Sundararaman A."/>
            <person name="Tamang J.-P."/>
            <person name="Halami P."/>
        </authorList>
    </citation>
    <scope>NUCLEOTIDE SEQUENCE [LARGE SCALE GENOMIC DNA]</scope>
    <source>
        <strain evidence="20 25">C2D</strain>
    </source>
</reference>
<dbReference type="HAMAP" id="MF_00514">
    <property type="entry name" value="Ribosomal_bL35"/>
    <property type="match status" value="1"/>
</dbReference>
<gene>
    <name evidence="5 9" type="primary">rpmI</name>
    <name evidence="21" type="ORF">AMHIJAGA_02454</name>
    <name evidence="18" type="ORF">B8W88_07770</name>
    <name evidence="19" type="ORF">BW154_03300</name>
    <name evidence="20" type="ORF">EO246_08070</name>
    <name evidence="22" type="ORF">FNJ53_12740</name>
    <name evidence="17" type="ORF">GTP08_09600</name>
    <name evidence="8" type="ORF">M2256_000975</name>
    <name evidence="12" type="ORF">OGZ38_05560</name>
    <name evidence="10" type="ORF">OGZ39_01855</name>
    <name evidence="9" type="ORF">OGZ50_05590</name>
    <name evidence="11" type="ORF">OGZ51_02730</name>
    <name evidence="14" type="ORF">P7I04_10945</name>
    <name evidence="13" type="ORF">QUD52_13505</name>
    <name evidence="15" type="ORF">RZO27_08340</name>
    <name evidence="16" type="ORF">RZO31_08090</name>
</gene>
<reference evidence="9" key="10">
    <citation type="journal article" date="2023" name="Food Microbiol.">
        <title>Evaluation of the fermentation potential of lactic acid bacteria isolated from herbs, fruits and vegetables as starter cultures in nut-based milk alternatives.</title>
        <authorList>
            <person name="Huang W."/>
            <person name="Dong A."/>
            <person name="Pham H.T."/>
            <person name="Zhou C."/>
            <person name="Huo Z."/>
            <person name="Watjen A.P."/>
            <person name="Prakash S."/>
            <person name="Bang-Berthelsen C.H."/>
            <person name="Turner M.S."/>
        </authorList>
    </citation>
    <scope>NUCLEOTIDE SEQUENCE</scope>
    <source>
        <strain evidence="11">3</strain>
        <strain evidence="9">54</strain>
        <strain evidence="10">581</strain>
        <strain evidence="12">593</strain>
    </source>
</reference>
<dbReference type="PRINTS" id="PR00064">
    <property type="entry name" value="RIBOSOMALL35"/>
</dbReference>
<protein>
    <recommendedName>
        <fullName evidence="4 5">Large ribosomal subunit protein bL35</fullName>
    </recommendedName>
</protein>
<evidence type="ECO:0000313" key="14">
    <source>
        <dbReference type="EMBL" id="MDT2946545.1"/>
    </source>
</evidence>
<evidence type="ECO:0000313" key="20">
    <source>
        <dbReference type="EMBL" id="RWR46724.1"/>
    </source>
</evidence>
<evidence type="ECO:0000313" key="26">
    <source>
        <dbReference type="Proteomes" id="UP000317167"/>
    </source>
</evidence>
<reference evidence="15 28" key="14">
    <citation type="submission" date="2023-10" db="EMBL/GenBank/DDBJ databases">
        <title>Production of high quality cheese from raw caw milk (raw cheese).</title>
        <authorList>
            <person name="Samouris G."/>
        </authorList>
    </citation>
    <scope>NUCLEOTIDE SEQUENCE</scope>
    <source>
        <strain evidence="16">M17-3</strain>
        <strain evidence="15 28">MRS-5</strain>
    </source>
</reference>
<dbReference type="Proteomes" id="UP000279235">
    <property type="component" value="Unassembled WGS sequence"/>
</dbReference>
<dbReference type="GO" id="GO:0003735">
    <property type="term" value="F:structural constituent of ribosome"/>
    <property type="evidence" value="ECO:0007669"/>
    <property type="project" value="InterPro"/>
</dbReference>
<dbReference type="InterPro" id="IPR021137">
    <property type="entry name" value="Ribosomal_bL35-like"/>
</dbReference>
<evidence type="ECO:0000313" key="15">
    <source>
        <dbReference type="EMBL" id="MDV2619131.1"/>
    </source>
</evidence>
<sequence>MPKQKTHRASAKRFKRTGNGGLKRFRAYTSHRFHGKTVKQRRQLRKSSMVSKGDFKRIRRMVATMR</sequence>
<dbReference type="NCBIfam" id="TIGR00001">
    <property type="entry name" value="rpmI_bact"/>
    <property type="match status" value="1"/>
</dbReference>
<dbReference type="EMBL" id="VJWV01000021">
    <property type="protein sequence ID" value="TRW71948.1"/>
    <property type="molecule type" value="Genomic_DNA"/>
</dbReference>
<evidence type="ECO:0000313" key="21">
    <source>
        <dbReference type="EMBL" id="SPS12499.1"/>
    </source>
</evidence>
<dbReference type="FunFam" id="4.10.410.60:FF:000001">
    <property type="entry name" value="50S ribosomal protein L35"/>
    <property type="match status" value="1"/>
</dbReference>
<dbReference type="Proteomes" id="UP001240905">
    <property type="component" value="Unassembled WGS sequence"/>
</dbReference>
<dbReference type="Proteomes" id="UP001207687">
    <property type="component" value="Unassembled WGS sequence"/>
</dbReference>
<reference evidence="13" key="12">
    <citation type="submission" date="2023-06" db="EMBL/GenBank/DDBJ databases">
        <title>Draft Genome Sequences of lactic acid bacteria strains isolated from fermented milk products.</title>
        <authorList>
            <person name="Elcheninov A.G."/>
            <person name="Klyukina A."/>
            <person name="Zayulina K.S."/>
            <person name="Gavirova L.A."/>
            <person name="Shcherbakova P.A."/>
            <person name="Shestakov A.I."/>
            <person name="Kublanov I.V."/>
            <person name="Kochetkova T.V."/>
        </authorList>
    </citation>
    <scope>NUCLEOTIDE SEQUENCE</scope>
    <source>
        <strain evidence="13">TOM.142</strain>
    </source>
</reference>
<evidence type="ECO:0000256" key="1">
    <source>
        <dbReference type="ARBA" id="ARBA00006598"/>
    </source>
</evidence>
<evidence type="ECO:0000313" key="8">
    <source>
        <dbReference type="EMBL" id="MCW2280517.1"/>
    </source>
</evidence>
<reference evidence="14" key="11">
    <citation type="submission" date="2023-03" db="EMBL/GenBank/DDBJ databases">
        <authorList>
            <person name="Shen W."/>
            <person name="Cai J."/>
        </authorList>
    </citation>
    <scope>NUCLEOTIDE SEQUENCE</scope>
    <source>
        <strain evidence="14">Y37</strain>
    </source>
</reference>
<dbReference type="SUPFAM" id="SSF143034">
    <property type="entry name" value="L35p-like"/>
    <property type="match status" value="1"/>
</dbReference>
<evidence type="ECO:0000256" key="7">
    <source>
        <dbReference type="SAM" id="MobiDB-lite"/>
    </source>
</evidence>
<evidence type="ECO:0000313" key="18">
    <source>
        <dbReference type="EMBL" id="PAK88867.1"/>
    </source>
</evidence>
<dbReference type="EMBL" id="SAXH01000009">
    <property type="protein sequence ID" value="RWR46724.1"/>
    <property type="molecule type" value="Genomic_DNA"/>
</dbReference>
<dbReference type="EMBL" id="WWDJ01000070">
    <property type="protein sequence ID" value="NEX55934.1"/>
    <property type="molecule type" value="Genomic_DNA"/>
</dbReference>
<dbReference type="Proteomes" id="UP000225275">
    <property type="component" value="Unassembled WGS sequence"/>
</dbReference>
<evidence type="ECO:0000313" key="11">
    <source>
        <dbReference type="EMBL" id="MDG4983058.1"/>
    </source>
</evidence>
<evidence type="ECO:0000256" key="4">
    <source>
        <dbReference type="ARBA" id="ARBA00071664"/>
    </source>
</evidence>
<evidence type="ECO:0000313" key="17">
    <source>
        <dbReference type="EMBL" id="NEX55934.1"/>
    </source>
</evidence>
<dbReference type="EMBL" id="JAOWLP010000001">
    <property type="protein sequence ID" value="MDG4980407.1"/>
    <property type="molecule type" value="Genomic_DNA"/>
</dbReference>
<dbReference type="GeneID" id="89634064"/>
<dbReference type="InterPro" id="IPR018265">
    <property type="entry name" value="Ribosomal_bL35_CS"/>
</dbReference>
<dbReference type="EMBL" id="JAWHVN010000034">
    <property type="protein sequence ID" value="MDV2619131.1"/>
    <property type="molecule type" value="Genomic_DNA"/>
</dbReference>
<dbReference type="Gene3D" id="4.10.410.60">
    <property type="match status" value="1"/>
</dbReference>
<dbReference type="GO" id="GO:0006412">
    <property type="term" value="P:translation"/>
    <property type="evidence" value="ECO:0007669"/>
    <property type="project" value="UniProtKB-UniRule"/>
</dbReference>
<evidence type="ECO:0000313" key="27">
    <source>
        <dbReference type="Proteomes" id="UP000477402"/>
    </source>
</evidence>
<reference evidence="19" key="1">
    <citation type="submission" date="2017-01" db="EMBL/GenBank/DDBJ databases">
        <authorList>
            <person name="Lo R."/>
        </authorList>
    </citation>
    <scope>NUCLEOTIDE SEQUENCE</scope>
    <source>
        <strain evidence="19">537</strain>
    </source>
</reference>
<keyword evidence="3 5" id="KW-0687">Ribonucleoprotein</keyword>
<evidence type="ECO:0000313" key="13">
    <source>
        <dbReference type="EMBL" id="MDM7548000.1"/>
    </source>
</evidence>
<evidence type="ECO:0000256" key="5">
    <source>
        <dbReference type="HAMAP-Rule" id="MF_00514"/>
    </source>
</evidence>
<evidence type="ECO:0000313" key="22">
    <source>
        <dbReference type="EMBL" id="TRW71948.1"/>
    </source>
</evidence>
<evidence type="ECO:0000313" key="10">
    <source>
        <dbReference type="EMBL" id="MDG4980407.1"/>
    </source>
</evidence>
<evidence type="ECO:0000313" key="12">
    <source>
        <dbReference type="EMBL" id="MDG5048603.1"/>
    </source>
</evidence>
<dbReference type="EMBL" id="JAWHVL010000018">
    <property type="protein sequence ID" value="MDV2632837.1"/>
    <property type="molecule type" value="Genomic_DNA"/>
</dbReference>
<keyword evidence="2 5" id="KW-0689">Ribosomal protein</keyword>
<dbReference type="Proteomes" id="UP001250218">
    <property type="component" value="Unassembled WGS sequence"/>
</dbReference>
<dbReference type="EMBL" id="JAOWLO010000003">
    <property type="protein sequence ID" value="MDG5048603.1"/>
    <property type="molecule type" value="Genomic_DNA"/>
</dbReference>